<gene>
    <name evidence="6" type="ORF">VI08_06430</name>
</gene>
<dbReference type="Gene3D" id="1.10.10.10">
    <property type="entry name" value="Winged helix-like DNA-binding domain superfamily/Winged helix DNA-binding domain"/>
    <property type="match status" value="1"/>
</dbReference>
<evidence type="ECO:0000256" key="2">
    <source>
        <dbReference type="ARBA" id="ARBA00023015"/>
    </source>
</evidence>
<comment type="caution">
    <text evidence="6">The sequence shown here is derived from an EMBL/GenBank/DDBJ whole genome shotgun (WGS) entry which is preliminary data.</text>
</comment>
<evidence type="ECO:0000256" key="1">
    <source>
        <dbReference type="ARBA" id="ARBA00009437"/>
    </source>
</evidence>
<dbReference type="OrthoDB" id="9810065at2"/>
<dbReference type="PATRIC" id="fig|345309.4.peg.473"/>
<evidence type="ECO:0000313" key="7">
    <source>
        <dbReference type="Proteomes" id="UP000033651"/>
    </source>
</evidence>
<evidence type="ECO:0000256" key="4">
    <source>
        <dbReference type="ARBA" id="ARBA00023163"/>
    </source>
</evidence>
<name>A0A0F3KYU9_9GAMM</name>
<evidence type="ECO:0000313" key="6">
    <source>
        <dbReference type="EMBL" id="KJV36107.1"/>
    </source>
</evidence>
<dbReference type="Pfam" id="PF03466">
    <property type="entry name" value="LysR_substrate"/>
    <property type="match status" value="1"/>
</dbReference>
<sequence length="314" mass="33564">MAKTVLPPAQQSGDGAALAELMAFVAVAEELSFTRAGQRMGRDATVLSRRVAALEARLGVKLLRRTTRAVSLTDAGRTYLGRARAILGAMAHADREAAGLASGEPHGHLRVALPGSFGRRWVWPLISRFLAAHPHVTVEATFENRFVDMVAERFDAAVRLGDVTDARLVARKVAPRPRVLCASPAYLAAHGEPATAASLVDHACLVFPGTPGPRWELRDGKGRVHRVDVRGPVRSDDVEALVAAACDGHGILLTSEWAAADALADGRLRRVLDGWRTPDAGAIYVVTPSARDETAAARAFVEYLVAGLATQPWK</sequence>
<dbReference type="RefSeq" id="WP_045828733.1">
    <property type="nucleotide sequence ID" value="NZ_JZRB01000013.1"/>
</dbReference>
<keyword evidence="7" id="KW-1185">Reference proteome</keyword>
<organism evidence="6 7">
    <name type="scientific">Luteibacter yeojuensis</name>
    <dbReference type="NCBI Taxonomy" id="345309"/>
    <lineage>
        <taxon>Bacteria</taxon>
        <taxon>Pseudomonadati</taxon>
        <taxon>Pseudomonadota</taxon>
        <taxon>Gammaproteobacteria</taxon>
        <taxon>Lysobacterales</taxon>
        <taxon>Rhodanobacteraceae</taxon>
        <taxon>Luteibacter</taxon>
    </lineage>
</organism>
<dbReference type="CDD" id="cd08422">
    <property type="entry name" value="PBP2_CrgA_like"/>
    <property type="match status" value="1"/>
</dbReference>
<dbReference type="EMBL" id="JZRB01000013">
    <property type="protein sequence ID" value="KJV36107.1"/>
    <property type="molecule type" value="Genomic_DNA"/>
</dbReference>
<proteinExistence type="inferred from homology"/>
<keyword evidence="4" id="KW-0804">Transcription</keyword>
<protein>
    <submittedName>
        <fullName evidence="6">Transcriptional regulator</fullName>
    </submittedName>
</protein>
<dbReference type="GO" id="GO:0043565">
    <property type="term" value="F:sequence-specific DNA binding"/>
    <property type="evidence" value="ECO:0007669"/>
    <property type="project" value="TreeGrafter"/>
</dbReference>
<feature type="domain" description="HTH lysR-type" evidence="5">
    <location>
        <begin position="18"/>
        <end position="73"/>
    </location>
</feature>
<keyword evidence="2" id="KW-0805">Transcription regulation</keyword>
<dbReference type="InterPro" id="IPR036390">
    <property type="entry name" value="WH_DNA-bd_sf"/>
</dbReference>
<dbReference type="FunFam" id="1.10.10.10:FF:000001">
    <property type="entry name" value="LysR family transcriptional regulator"/>
    <property type="match status" value="1"/>
</dbReference>
<evidence type="ECO:0000256" key="3">
    <source>
        <dbReference type="ARBA" id="ARBA00023125"/>
    </source>
</evidence>
<dbReference type="SUPFAM" id="SSF53850">
    <property type="entry name" value="Periplasmic binding protein-like II"/>
    <property type="match status" value="1"/>
</dbReference>
<dbReference type="GO" id="GO:0006351">
    <property type="term" value="P:DNA-templated transcription"/>
    <property type="evidence" value="ECO:0007669"/>
    <property type="project" value="TreeGrafter"/>
</dbReference>
<dbReference type="SUPFAM" id="SSF46785">
    <property type="entry name" value="Winged helix' DNA-binding domain"/>
    <property type="match status" value="1"/>
</dbReference>
<dbReference type="PROSITE" id="PS50931">
    <property type="entry name" value="HTH_LYSR"/>
    <property type="match status" value="1"/>
</dbReference>
<dbReference type="GO" id="GO:0003700">
    <property type="term" value="F:DNA-binding transcription factor activity"/>
    <property type="evidence" value="ECO:0007669"/>
    <property type="project" value="InterPro"/>
</dbReference>
<dbReference type="AlphaFoldDB" id="A0A0F3KYU9"/>
<dbReference type="PANTHER" id="PTHR30537:SF5">
    <property type="entry name" value="HTH-TYPE TRANSCRIPTIONAL ACTIVATOR TTDR-RELATED"/>
    <property type="match status" value="1"/>
</dbReference>
<dbReference type="InterPro" id="IPR058163">
    <property type="entry name" value="LysR-type_TF_proteobact-type"/>
</dbReference>
<dbReference type="Proteomes" id="UP000033651">
    <property type="component" value="Unassembled WGS sequence"/>
</dbReference>
<dbReference type="PANTHER" id="PTHR30537">
    <property type="entry name" value="HTH-TYPE TRANSCRIPTIONAL REGULATOR"/>
    <property type="match status" value="1"/>
</dbReference>
<comment type="similarity">
    <text evidence="1">Belongs to the LysR transcriptional regulatory family.</text>
</comment>
<evidence type="ECO:0000259" key="5">
    <source>
        <dbReference type="PROSITE" id="PS50931"/>
    </source>
</evidence>
<dbReference type="InterPro" id="IPR036388">
    <property type="entry name" value="WH-like_DNA-bd_sf"/>
</dbReference>
<reference evidence="6 7" key="1">
    <citation type="submission" date="2015-03" db="EMBL/GenBank/DDBJ databases">
        <title>Draft genome sequence of Luteibacter yeojuensis strain SU11.</title>
        <authorList>
            <person name="Sulaiman J."/>
            <person name="Priya K."/>
            <person name="Chan K.-G."/>
        </authorList>
    </citation>
    <scope>NUCLEOTIDE SEQUENCE [LARGE SCALE GENOMIC DNA]</scope>
    <source>
        <strain evidence="6 7">SU11</strain>
    </source>
</reference>
<dbReference type="Gene3D" id="3.40.190.290">
    <property type="match status" value="1"/>
</dbReference>
<dbReference type="Pfam" id="PF00126">
    <property type="entry name" value="HTH_1"/>
    <property type="match status" value="1"/>
</dbReference>
<keyword evidence="3" id="KW-0238">DNA-binding</keyword>
<dbReference type="InterPro" id="IPR000847">
    <property type="entry name" value="LysR_HTH_N"/>
</dbReference>
<accession>A0A0F3KYU9</accession>
<dbReference type="InterPro" id="IPR005119">
    <property type="entry name" value="LysR_subst-bd"/>
</dbReference>